<reference evidence="10" key="1">
    <citation type="submission" date="2018-03" db="EMBL/GenBank/DDBJ databases">
        <title>Gramella fulva sp. nov., isolated from a dry surface of tidal flat.</title>
        <authorList>
            <person name="Hwang S.H."/>
            <person name="Hwang W.M."/>
            <person name="Kang K."/>
            <person name="Ahn T.-Y."/>
        </authorList>
    </citation>
    <scope>NUCLEOTIDE SEQUENCE [LARGE SCALE GENOMIC DNA]</scope>
    <source>
        <strain evidence="10">SH35</strain>
    </source>
</reference>
<feature type="coiled-coil region" evidence="8">
    <location>
        <begin position="202"/>
        <end position="229"/>
    </location>
</feature>
<evidence type="ECO:0000256" key="6">
    <source>
        <dbReference type="ARBA" id="ARBA00023136"/>
    </source>
</evidence>
<dbReference type="AlphaFoldDB" id="A0A2R3Z4B0"/>
<dbReference type="InterPro" id="IPR051906">
    <property type="entry name" value="TolC-like"/>
</dbReference>
<organism evidence="9 10">
    <name type="scientific">Christiangramia fulva</name>
    <dbReference type="NCBI Taxonomy" id="2126553"/>
    <lineage>
        <taxon>Bacteria</taxon>
        <taxon>Pseudomonadati</taxon>
        <taxon>Bacteroidota</taxon>
        <taxon>Flavobacteriia</taxon>
        <taxon>Flavobacteriales</taxon>
        <taxon>Flavobacteriaceae</taxon>
        <taxon>Christiangramia</taxon>
    </lineage>
</organism>
<dbReference type="OrthoDB" id="940457at2"/>
<evidence type="ECO:0000256" key="2">
    <source>
        <dbReference type="ARBA" id="ARBA00007613"/>
    </source>
</evidence>
<evidence type="ECO:0000256" key="4">
    <source>
        <dbReference type="ARBA" id="ARBA00022452"/>
    </source>
</evidence>
<dbReference type="GO" id="GO:0009279">
    <property type="term" value="C:cell outer membrane"/>
    <property type="evidence" value="ECO:0007669"/>
    <property type="project" value="UniProtKB-SubCell"/>
</dbReference>
<evidence type="ECO:0000313" key="10">
    <source>
        <dbReference type="Proteomes" id="UP000241507"/>
    </source>
</evidence>
<evidence type="ECO:0000313" key="9">
    <source>
        <dbReference type="EMBL" id="AVR45068.1"/>
    </source>
</evidence>
<keyword evidence="10" id="KW-1185">Reference proteome</keyword>
<dbReference type="EMBL" id="CP028136">
    <property type="protein sequence ID" value="AVR45068.1"/>
    <property type="molecule type" value="Genomic_DNA"/>
</dbReference>
<dbReference type="RefSeq" id="WP_107011846.1">
    <property type="nucleotide sequence ID" value="NZ_CP028136.1"/>
</dbReference>
<keyword evidence="8" id="KW-0175">Coiled coil</keyword>
<dbReference type="SUPFAM" id="SSF56954">
    <property type="entry name" value="Outer membrane efflux proteins (OEP)"/>
    <property type="match status" value="1"/>
</dbReference>
<evidence type="ECO:0000256" key="7">
    <source>
        <dbReference type="ARBA" id="ARBA00023237"/>
    </source>
</evidence>
<dbReference type="PANTHER" id="PTHR30026">
    <property type="entry name" value="OUTER MEMBRANE PROTEIN TOLC"/>
    <property type="match status" value="1"/>
</dbReference>
<evidence type="ECO:0000256" key="5">
    <source>
        <dbReference type="ARBA" id="ARBA00022692"/>
    </source>
</evidence>
<gene>
    <name evidence="9" type="ORF">C7S20_07180</name>
</gene>
<evidence type="ECO:0000256" key="8">
    <source>
        <dbReference type="SAM" id="Coils"/>
    </source>
</evidence>
<dbReference type="InterPro" id="IPR003423">
    <property type="entry name" value="OMP_efflux"/>
</dbReference>
<feature type="coiled-coil region" evidence="8">
    <location>
        <begin position="346"/>
        <end position="391"/>
    </location>
</feature>
<keyword evidence="7" id="KW-0998">Cell outer membrane</keyword>
<dbReference type="GO" id="GO:1990281">
    <property type="term" value="C:efflux pump complex"/>
    <property type="evidence" value="ECO:0007669"/>
    <property type="project" value="TreeGrafter"/>
</dbReference>
<accession>A0A2R3Z4B0</accession>
<dbReference type="Pfam" id="PF02321">
    <property type="entry name" value="OEP"/>
    <property type="match status" value="2"/>
</dbReference>
<dbReference type="PROSITE" id="PS51257">
    <property type="entry name" value="PROKAR_LIPOPROTEIN"/>
    <property type="match status" value="1"/>
</dbReference>
<dbReference type="GO" id="GO:0015288">
    <property type="term" value="F:porin activity"/>
    <property type="evidence" value="ECO:0007669"/>
    <property type="project" value="TreeGrafter"/>
</dbReference>
<protein>
    <recommendedName>
        <fullName evidence="11">TolC family protein</fullName>
    </recommendedName>
</protein>
<sequence>MNRAIPLSKISKLILVFFVFVSCGQTGFAQEQVLEVDLPTLLKAGGADNLIIERYKKEQDLARAQYLKAKSWWLPTLSLGTRTNQLWGAAMNSDGGFFLDVDRANMWLGAEAELAWDFGKAPYKVKAESLRLEAASYRTKEEKNQMLLKLINTYYDLKKAQLDRKAYEEMLKIADTVTRQVEVQVEGGFRYRSEALTSATNARHLEIQLINAQTRFEKQKEKLRELLDVDNAVKIIPADELLLPLNLNKKSDDLVEVVDGKRPGIKALEKEVEALQELKKQTTTGLLLPELSVLAYGSYFGGLLEEVEPVRPSEEPDPKTFYPTSAVTVSMIWKLPLGRIFYKGELKHHEALIDLEENKLEQFKNKVTREVKSARAEVENTRKQLNIAEEAQDLAAEALSQSIERQKLGTAAPFEVFQAQEYYLRSRLDYLNVVSNYNKAQYQLYVALGNNL</sequence>
<dbReference type="Gene3D" id="1.20.1600.10">
    <property type="entry name" value="Outer membrane efflux proteins (OEP)"/>
    <property type="match status" value="1"/>
</dbReference>
<keyword evidence="5" id="KW-0812">Transmembrane</keyword>
<comment type="similarity">
    <text evidence="2">Belongs to the outer membrane factor (OMF) (TC 1.B.17) family.</text>
</comment>
<evidence type="ECO:0000256" key="1">
    <source>
        <dbReference type="ARBA" id="ARBA00004442"/>
    </source>
</evidence>
<dbReference type="PANTHER" id="PTHR30026:SF20">
    <property type="entry name" value="OUTER MEMBRANE PROTEIN TOLC"/>
    <property type="match status" value="1"/>
</dbReference>
<proteinExistence type="inferred from homology"/>
<keyword evidence="3" id="KW-0813">Transport</keyword>
<keyword evidence="4" id="KW-1134">Transmembrane beta strand</keyword>
<evidence type="ECO:0000256" key="3">
    <source>
        <dbReference type="ARBA" id="ARBA00022448"/>
    </source>
</evidence>
<comment type="subcellular location">
    <subcellularLocation>
        <location evidence="1">Cell outer membrane</location>
    </subcellularLocation>
</comment>
<name>A0A2R3Z4B0_9FLAO</name>
<evidence type="ECO:0008006" key="11">
    <source>
        <dbReference type="Google" id="ProtNLM"/>
    </source>
</evidence>
<keyword evidence="6" id="KW-0472">Membrane</keyword>
<dbReference type="GO" id="GO:0015562">
    <property type="term" value="F:efflux transmembrane transporter activity"/>
    <property type="evidence" value="ECO:0007669"/>
    <property type="project" value="InterPro"/>
</dbReference>
<dbReference type="Proteomes" id="UP000241507">
    <property type="component" value="Chromosome"/>
</dbReference>
<dbReference type="KEGG" id="grs:C7S20_07180"/>